<dbReference type="EMBL" id="JABFHI010000003">
    <property type="protein sequence ID" value="NOG31932.1"/>
    <property type="molecule type" value="Genomic_DNA"/>
</dbReference>
<dbReference type="Proteomes" id="UP000588806">
    <property type="component" value="Unassembled WGS sequence"/>
</dbReference>
<name>A0A7Y3X9P9_9GAMM</name>
<comment type="caution">
    <text evidence="1">The sequence shown here is derived from an EMBL/GenBank/DDBJ whole genome shotgun (WGS) entry which is preliminary data.</text>
</comment>
<dbReference type="AlphaFoldDB" id="A0A7Y3X9P9"/>
<proteinExistence type="predicted"/>
<dbReference type="RefSeq" id="WP_171702389.1">
    <property type="nucleotide sequence ID" value="NZ_JABFHI010000003.1"/>
</dbReference>
<accession>A0A7Y3X9P9</accession>
<protein>
    <recommendedName>
        <fullName evidence="3">Lipoprotein</fullName>
    </recommendedName>
</protein>
<keyword evidence="2" id="KW-1185">Reference proteome</keyword>
<reference evidence="1 2" key="1">
    <citation type="submission" date="2020-05" db="EMBL/GenBank/DDBJ databases">
        <authorList>
            <person name="Ruan W."/>
            <person name="Jeon C.O."/>
            <person name="Chun B.H."/>
        </authorList>
    </citation>
    <scope>NUCLEOTIDE SEQUENCE [LARGE SCALE GENOMIC DNA]</scope>
    <source>
        <strain evidence="1 2">TBZ9</strain>
    </source>
</reference>
<gene>
    <name evidence="1" type="ORF">HLB35_09485</name>
</gene>
<evidence type="ECO:0000313" key="2">
    <source>
        <dbReference type="Proteomes" id="UP000588806"/>
    </source>
</evidence>
<evidence type="ECO:0008006" key="3">
    <source>
        <dbReference type="Google" id="ProtNLM"/>
    </source>
</evidence>
<organism evidence="1 2">
    <name type="scientific">Vreelandella azerica</name>
    <dbReference type="NCBI Taxonomy" id="2732867"/>
    <lineage>
        <taxon>Bacteria</taxon>
        <taxon>Pseudomonadati</taxon>
        <taxon>Pseudomonadota</taxon>
        <taxon>Gammaproteobacteria</taxon>
        <taxon>Oceanospirillales</taxon>
        <taxon>Halomonadaceae</taxon>
        <taxon>Vreelandella</taxon>
    </lineage>
</organism>
<reference evidence="1 2" key="2">
    <citation type="submission" date="2020-06" db="EMBL/GenBank/DDBJ databases">
        <title>Halomonas songnenensis sp. nov., a moderately halophilic bacterium isolated from saline and alkaline soils.</title>
        <authorList>
            <person name="Jiang J."/>
            <person name="Pan Y."/>
        </authorList>
    </citation>
    <scope>NUCLEOTIDE SEQUENCE [LARGE SCALE GENOMIC DNA]</scope>
    <source>
        <strain evidence="1 2">TBZ9</strain>
    </source>
</reference>
<dbReference type="PROSITE" id="PS51257">
    <property type="entry name" value="PROKAR_LIPOPROTEIN"/>
    <property type="match status" value="1"/>
</dbReference>
<evidence type="ECO:0000313" key="1">
    <source>
        <dbReference type="EMBL" id="NOG31932.1"/>
    </source>
</evidence>
<sequence length="126" mass="14114">MNNTKTWLTLFFTMTLSACSTLDENKTSSVTPLSEQDQYALEVGHKVLAIQAALESPEQPASVEVVKALGLDSRHYVMVRGWLSQALRSAESWQDTSTYQTSAAYKNTTNKRISALRRMIRAIDLE</sequence>